<name>A0A8H5BH67_9AGAR</name>
<dbReference type="Gene3D" id="2.160.20.70">
    <property type="match status" value="1"/>
</dbReference>
<comment type="subcellular location">
    <subcellularLocation>
        <location evidence="1">Cytoplasm</location>
    </subcellularLocation>
</comment>
<dbReference type="AlphaFoldDB" id="A0A8H5BH67"/>
<gene>
    <name evidence="8" type="ORF">D9611_009293</name>
</gene>
<dbReference type="GO" id="GO:0015631">
    <property type="term" value="F:tubulin binding"/>
    <property type="evidence" value="ECO:0007669"/>
    <property type="project" value="InterPro"/>
</dbReference>
<evidence type="ECO:0000259" key="7">
    <source>
        <dbReference type="PROSITE" id="PS51329"/>
    </source>
</evidence>
<comment type="similarity">
    <text evidence="2">Belongs to the TBCC family.</text>
</comment>
<dbReference type="Pfam" id="PF07986">
    <property type="entry name" value="TBCC"/>
    <property type="match status" value="1"/>
</dbReference>
<dbReference type="EMBL" id="JAACJK010000167">
    <property type="protein sequence ID" value="KAF5323061.1"/>
    <property type="molecule type" value="Genomic_DNA"/>
</dbReference>
<evidence type="ECO:0000313" key="8">
    <source>
        <dbReference type="EMBL" id="KAF5323061.1"/>
    </source>
</evidence>
<comment type="subunit">
    <text evidence="5">Supercomplex made of cofactors A to E. Cofactors A and D function by capturing and stabilizing tubulin in a quasi-native conformation. Cofactor E binds to the cofactor D-tubulin complex; interaction with cofactor C then causes the release of tubulin polypeptides that are committed to the native state.</text>
</comment>
<dbReference type="PROSITE" id="PS51329">
    <property type="entry name" value="C_CAP_COFACTOR_C"/>
    <property type="match status" value="1"/>
</dbReference>
<dbReference type="InterPro" id="IPR012945">
    <property type="entry name" value="Tubulin-bd_cofactor_C_dom"/>
</dbReference>
<comment type="caution">
    <text evidence="8">The sequence shown here is derived from an EMBL/GenBank/DDBJ whole genome shotgun (WGS) entry which is preliminary data.</text>
</comment>
<accession>A0A8H5BH67</accession>
<dbReference type="InterPro" id="IPR017901">
    <property type="entry name" value="C-CAP_CF_C-like"/>
</dbReference>
<dbReference type="GO" id="GO:0007021">
    <property type="term" value="P:tubulin complex assembly"/>
    <property type="evidence" value="ECO:0007669"/>
    <property type="project" value="TreeGrafter"/>
</dbReference>
<proteinExistence type="inferred from homology"/>
<dbReference type="GO" id="GO:0005737">
    <property type="term" value="C:cytoplasm"/>
    <property type="evidence" value="ECO:0007669"/>
    <property type="project" value="UniProtKB-SubCell"/>
</dbReference>
<evidence type="ECO:0000256" key="2">
    <source>
        <dbReference type="ARBA" id="ARBA00008848"/>
    </source>
</evidence>
<evidence type="ECO:0000256" key="4">
    <source>
        <dbReference type="ARBA" id="ARBA00022990"/>
    </source>
</evidence>
<protein>
    <recommendedName>
        <fullName evidence="7">C-CAP/cofactor C-like domain-containing protein</fullName>
    </recommendedName>
</protein>
<keyword evidence="4" id="KW-0007">Acetylation</keyword>
<evidence type="ECO:0000313" key="9">
    <source>
        <dbReference type="Proteomes" id="UP000541558"/>
    </source>
</evidence>
<dbReference type="Gene3D" id="1.20.58.1250">
    <property type="entry name" value="Tubulin Binding Cofactor C, N-terminal domain"/>
    <property type="match status" value="1"/>
</dbReference>
<keyword evidence="9" id="KW-1185">Reference proteome</keyword>
<dbReference type="OrthoDB" id="194775at2759"/>
<evidence type="ECO:0000256" key="6">
    <source>
        <dbReference type="SAM" id="MobiDB-lite"/>
    </source>
</evidence>
<dbReference type="Pfam" id="PF16752">
    <property type="entry name" value="TBCC_N"/>
    <property type="match status" value="1"/>
</dbReference>
<dbReference type="InterPro" id="IPR016098">
    <property type="entry name" value="CAP/MinC_C"/>
</dbReference>
<dbReference type="PANTHER" id="PTHR15139">
    <property type="entry name" value="TUBULIN FOLDING COFACTOR C"/>
    <property type="match status" value="1"/>
</dbReference>
<feature type="region of interest" description="Disordered" evidence="6">
    <location>
        <begin position="101"/>
        <end position="149"/>
    </location>
</feature>
<dbReference type="GO" id="GO:0007023">
    <property type="term" value="P:post-chaperonin tubulin folding pathway"/>
    <property type="evidence" value="ECO:0007669"/>
    <property type="project" value="InterPro"/>
</dbReference>
<reference evidence="8 9" key="1">
    <citation type="journal article" date="2020" name="ISME J.">
        <title>Uncovering the hidden diversity of litter-decomposition mechanisms in mushroom-forming fungi.</title>
        <authorList>
            <person name="Floudas D."/>
            <person name="Bentzer J."/>
            <person name="Ahren D."/>
            <person name="Johansson T."/>
            <person name="Persson P."/>
            <person name="Tunlid A."/>
        </authorList>
    </citation>
    <scope>NUCLEOTIDE SEQUENCE [LARGE SCALE GENOMIC DNA]</scope>
    <source>
        <strain evidence="8 9">CBS 175.51</strain>
    </source>
</reference>
<sequence length="350" mass="38110">MSMESNSTWTFSQSFTASFQASRTELHSRIAAFAATPPTAADVEDLAARLAKLSKALSDASASLPTYDQKLYATQIKNLEKEVDGFRTATKPKTRFAFKRKAPTVAQAPAPPPIESASPLPLSPPITPSHATGPADAATGSAPPPLPYSPLLPKGGLELSGHSHRYLSWPDLPSAVSPGSAPDLAVSKLSRCIVNLLPTTEYPSRFSALHIRNLSDCVLLLPFNEGSALIHDIKNCVLVLGCHQFRMHTSTNVDVYLRIASNPIIETCHGIRFATYPSRLAPQLLQEPQPQPPFTVQDFSHIRATRSPNFELVGQKLWNETRPWPTERISDKDELANVLIAFLPETTSTS</sequence>
<keyword evidence="3" id="KW-0963">Cytoplasm</keyword>
<dbReference type="PANTHER" id="PTHR15139:SF0">
    <property type="entry name" value="TUBULIN-SPECIFIC CHAPERONE C"/>
    <property type="match status" value="1"/>
</dbReference>
<evidence type="ECO:0000256" key="5">
    <source>
        <dbReference type="ARBA" id="ARBA00026055"/>
    </source>
</evidence>
<dbReference type="InterPro" id="IPR027684">
    <property type="entry name" value="TBCC"/>
</dbReference>
<evidence type="ECO:0000256" key="3">
    <source>
        <dbReference type="ARBA" id="ARBA00022490"/>
    </source>
</evidence>
<organism evidence="8 9">
    <name type="scientific">Ephemerocybe angulata</name>
    <dbReference type="NCBI Taxonomy" id="980116"/>
    <lineage>
        <taxon>Eukaryota</taxon>
        <taxon>Fungi</taxon>
        <taxon>Dikarya</taxon>
        <taxon>Basidiomycota</taxon>
        <taxon>Agaricomycotina</taxon>
        <taxon>Agaricomycetes</taxon>
        <taxon>Agaricomycetidae</taxon>
        <taxon>Agaricales</taxon>
        <taxon>Agaricineae</taxon>
        <taxon>Psathyrellaceae</taxon>
        <taxon>Ephemerocybe</taxon>
    </lineage>
</organism>
<dbReference type="InterPro" id="IPR038397">
    <property type="entry name" value="TBCC_N_sf"/>
</dbReference>
<dbReference type="Proteomes" id="UP000541558">
    <property type="component" value="Unassembled WGS sequence"/>
</dbReference>
<evidence type="ECO:0000256" key="1">
    <source>
        <dbReference type="ARBA" id="ARBA00004496"/>
    </source>
</evidence>
<feature type="domain" description="C-CAP/cofactor C-like" evidence="7">
    <location>
        <begin position="173"/>
        <end position="301"/>
    </location>
</feature>
<dbReference type="InterPro" id="IPR031925">
    <property type="entry name" value="TBCC_N"/>
</dbReference>